<feature type="domain" description="Toprim" evidence="1">
    <location>
        <begin position="189"/>
        <end position="278"/>
    </location>
</feature>
<proteinExistence type="predicted"/>
<evidence type="ECO:0000313" key="4">
    <source>
        <dbReference type="Proteomes" id="UP000555546"/>
    </source>
</evidence>
<keyword evidence="4" id="KW-1185">Reference proteome</keyword>
<evidence type="ECO:0000259" key="2">
    <source>
        <dbReference type="Pfam" id="PF23639"/>
    </source>
</evidence>
<sequence length="280" mass="30093">MTIIDVKSAAAILGGDTFRGNRVLCPGPGHSKSDRSLQVVFKADGSFTVTSYAGDDFRDCRDYVKARLGLSDEQPVSFATPLPVIDVDKLRKQQTAADIWSRSIPIAGTLAEAYLRSRRLSYAGDALRFWPGGRAMVGLITDTITGVPIGIHRTFLDRDGKRTAKKMLGAAAGGVVRLSGDDEVSTGLSICEGIETGLGALRFGYGPVWACLSEGTMRRFPVIDGVEALTIFADNDRNRVGLRAADECARRWHEAGREVTIIASETVGEDIADIAERTAA</sequence>
<organism evidence="3 4">
    <name type="scientific">Brucella daejeonensis</name>
    <dbReference type="NCBI Taxonomy" id="659015"/>
    <lineage>
        <taxon>Bacteria</taxon>
        <taxon>Pseudomonadati</taxon>
        <taxon>Pseudomonadota</taxon>
        <taxon>Alphaproteobacteria</taxon>
        <taxon>Hyphomicrobiales</taxon>
        <taxon>Brucellaceae</taxon>
        <taxon>Brucella/Ochrobactrum group</taxon>
        <taxon>Brucella</taxon>
    </lineage>
</organism>
<dbReference type="InterPro" id="IPR055570">
    <property type="entry name" value="DUF7146"/>
</dbReference>
<dbReference type="RefSeq" id="WP_183649718.1">
    <property type="nucleotide sequence ID" value="NZ_JACIJG010000004.1"/>
</dbReference>
<dbReference type="InterPro" id="IPR006171">
    <property type="entry name" value="TOPRIM_dom"/>
</dbReference>
<dbReference type="EMBL" id="JACIJG010000004">
    <property type="protein sequence ID" value="MBB5701457.1"/>
    <property type="molecule type" value="Genomic_DNA"/>
</dbReference>
<dbReference type="AlphaFoldDB" id="A0A7W9EKN3"/>
<dbReference type="Pfam" id="PF13362">
    <property type="entry name" value="Toprim_3"/>
    <property type="match status" value="1"/>
</dbReference>
<gene>
    <name evidence="3" type="ORF">FHS76_001308</name>
</gene>
<reference evidence="3 4" key="1">
    <citation type="submission" date="2020-08" db="EMBL/GenBank/DDBJ databases">
        <title>Genomic Encyclopedia of Type Strains, Phase IV (KMG-IV): sequencing the most valuable type-strain genomes for metagenomic binning, comparative biology and taxonomic classification.</title>
        <authorList>
            <person name="Goeker M."/>
        </authorList>
    </citation>
    <scope>NUCLEOTIDE SEQUENCE [LARGE SCALE GENOMIC DNA]</scope>
    <source>
        <strain evidence="3 4">DSM 26944</strain>
    </source>
</reference>
<dbReference type="Proteomes" id="UP000555546">
    <property type="component" value="Unassembled WGS sequence"/>
</dbReference>
<dbReference type="Pfam" id="PF23639">
    <property type="entry name" value="DUF7146"/>
    <property type="match status" value="1"/>
</dbReference>
<accession>A0A7W9EKN3</accession>
<evidence type="ECO:0000259" key="1">
    <source>
        <dbReference type="Pfam" id="PF13362"/>
    </source>
</evidence>
<name>A0A7W9EKN3_9HYPH</name>
<comment type="caution">
    <text evidence="3">The sequence shown here is derived from an EMBL/GenBank/DDBJ whole genome shotgun (WGS) entry which is preliminary data.</text>
</comment>
<feature type="domain" description="DUF7146" evidence="2">
    <location>
        <begin position="91"/>
        <end position="178"/>
    </location>
</feature>
<evidence type="ECO:0008006" key="5">
    <source>
        <dbReference type="Google" id="ProtNLM"/>
    </source>
</evidence>
<evidence type="ECO:0000313" key="3">
    <source>
        <dbReference type="EMBL" id="MBB5701457.1"/>
    </source>
</evidence>
<protein>
    <recommendedName>
        <fullName evidence="5">Virulence-associated protein E</fullName>
    </recommendedName>
</protein>